<feature type="transmembrane region" description="Helical" evidence="2">
    <location>
        <begin position="21"/>
        <end position="46"/>
    </location>
</feature>
<accession>B3PMQ2</accession>
<feature type="region of interest" description="Disordered" evidence="1">
    <location>
        <begin position="53"/>
        <end position="78"/>
    </location>
</feature>
<evidence type="ECO:0000313" key="3">
    <source>
        <dbReference type="EMBL" id="ACF07304.1"/>
    </source>
</evidence>
<name>B3PMQ2_META1</name>
<dbReference type="AlphaFoldDB" id="B3PMQ2"/>
<organism evidence="3 4">
    <name type="scientific">Metamycoplasma arthritidis (strain 158L3-1)</name>
    <name type="common">Mycoplasma arthritidis</name>
    <dbReference type="NCBI Taxonomy" id="243272"/>
    <lineage>
        <taxon>Bacteria</taxon>
        <taxon>Bacillati</taxon>
        <taxon>Mycoplasmatota</taxon>
        <taxon>Mycoplasmoidales</taxon>
        <taxon>Metamycoplasmataceae</taxon>
        <taxon>Metamycoplasma</taxon>
    </lineage>
</organism>
<dbReference type="EMBL" id="CP001047">
    <property type="protein sequence ID" value="ACF07304.1"/>
    <property type="molecule type" value="Genomic_DNA"/>
</dbReference>
<dbReference type="KEGG" id="mat:MARTH_orf450"/>
<keyword evidence="4" id="KW-1185">Reference proteome</keyword>
<evidence type="ECO:0000256" key="2">
    <source>
        <dbReference type="SAM" id="Phobius"/>
    </source>
</evidence>
<keyword evidence="2" id="KW-0812">Transmembrane</keyword>
<dbReference type="Proteomes" id="UP000008812">
    <property type="component" value="Chromosome"/>
</dbReference>
<keyword evidence="2" id="KW-0472">Membrane</keyword>
<gene>
    <name evidence="3" type="ordered locus">MARTH_orf450</name>
</gene>
<reference evidence="3 4" key="1">
    <citation type="journal article" date="2008" name="Infect. Immun.">
        <title>Genome of Mycoplasma arthritidis.</title>
        <authorList>
            <person name="Dybvig K."/>
            <person name="Zuhua C."/>
            <person name="Lao P."/>
            <person name="Jordan D.S."/>
            <person name="French C.T."/>
            <person name="Tu A.H."/>
            <person name="Loraine A.E."/>
        </authorList>
    </citation>
    <scope>NUCLEOTIDE SEQUENCE [LARGE SCALE GENOMIC DNA]</scope>
    <source>
        <strain evidence="3 4">158L3-1</strain>
    </source>
</reference>
<dbReference type="RefSeq" id="WP_012498261.1">
    <property type="nucleotide sequence ID" value="NC_011025.1"/>
</dbReference>
<evidence type="ECO:0000313" key="4">
    <source>
        <dbReference type="Proteomes" id="UP000008812"/>
    </source>
</evidence>
<protein>
    <submittedName>
        <fullName evidence="3">Hypothetical membrane protein</fullName>
    </submittedName>
</protein>
<proteinExistence type="predicted"/>
<dbReference type="HOGENOM" id="CLU_2509077_0_0_14"/>
<keyword evidence="2" id="KW-1133">Transmembrane helix</keyword>
<sequence>MKAFKKMSLNQIKKYEGGFAITTLISTIFSGISLGVGALATLMGAIKSVQSPKGEIKTKSGNSVKWESSSSSNSNKSLGAIYYVI</sequence>
<evidence type="ECO:0000256" key="1">
    <source>
        <dbReference type="SAM" id="MobiDB-lite"/>
    </source>
</evidence>
<feature type="compositionally biased region" description="Low complexity" evidence="1">
    <location>
        <begin position="59"/>
        <end position="77"/>
    </location>
</feature>